<evidence type="ECO:0000256" key="4">
    <source>
        <dbReference type="SAM" id="MobiDB-lite"/>
    </source>
</evidence>
<feature type="domain" description="Reverse transcriptase" evidence="5">
    <location>
        <begin position="92"/>
        <end position="363"/>
    </location>
</feature>
<dbReference type="Proteomes" id="UP000225706">
    <property type="component" value="Unassembled WGS sequence"/>
</dbReference>
<dbReference type="AlphaFoldDB" id="A0A2B4RGE4"/>
<evidence type="ECO:0000259" key="5">
    <source>
        <dbReference type="PROSITE" id="PS50878"/>
    </source>
</evidence>
<dbReference type="PANTHER" id="PTHR33332">
    <property type="entry name" value="REVERSE TRANSCRIPTASE DOMAIN-CONTAINING PROTEIN"/>
    <property type="match status" value="1"/>
</dbReference>
<keyword evidence="7" id="KW-0808">Transferase</keyword>
<dbReference type="GO" id="GO:0005576">
    <property type="term" value="C:extracellular region"/>
    <property type="evidence" value="ECO:0007669"/>
    <property type="project" value="UniProtKB-SubCell"/>
</dbReference>
<protein>
    <submittedName>
        <fullName evidence="7">Putative RNA-directed DNA polymerase from transposon BS</fullName>
    </submittedName>
</protein>
<dbReference type="NCBIfam" id="NF040941">
    <property type="entry name" value="GGGWT_bact"/>
    <property type="match status" value="2"/>
</dbReference>
<evidence type="ECO:0000259" key="6">
    <source>
        <dbReference type="PROSITE" id="PS51406"/>
    </source>
</evidence>
<keyword evidence="8" id="KW-1185">Reference proteome</keyword>
<dbReference type="InterPro" id="IPR002181">
    <property type="entry name" value="Fibrinogen_a/b/g_C_dom"/>
</dbReference>
<dbReference type="Gene3D" id="2.60.120.1000">
    <property type="match status" value="2"/>
</dbReference>
<sequence length="1128" mass="127554">MTDPKGIAETLNNHFSSIGKSLAKAFRGLKPTQYDAVPTLSFSLKYVTSAFVEKQLRLMKTNKAVGLDNISARLLRDAANVLASPLRDIINLSFEKGQFPSSWKCAKVTALFKEGDKSDKDNYRPISILPTVSKVIERAVHSQLYGYLDSNNLLAVNQFGFRRARSTALALTQFTDEVLSNMDKGLVNGVVFIDLKKAFDTVDHVILLGKLKSLGLRSKNLEWFHSYLSSRYQKTVIGQASSPARKVSVGVPQGSILGPLLFAIYINDLPKVLRNTTVTLFADDTAIYCSSQSARDLQTMLNQDLDRLAQWLYEHKLTLNISKSKFMLIGGPRKLNTLEEFTLIIKEKELDRVNSFKYLGVIINENLTWTDHVDYIKTKVSQRLGVLQRIKHLMPRNTRELFVKAMVLPILDYADVTWGDKSNTTLMNKIQLLQNKAAKLILDMPKHSSATEALDLLGWDTLEKRRRSHRLFLVFKSLNGLIDWNFNFNHFKDMHDYNTRFNNNICKPQSKRTWGQHRFVCHAVDDWNALPDGIRNISDFSVFRRLVKNMQASCRSANFLENRGLCYLLRGEMETSSAAGRLLQRDGSFYLTKVNHPEISGPHPEQNTSPPLGSNQNSAVTSCQTLHNQSPTTSSDVYWIDPDGGSQANALKAYCDMDTYGGGWTLVWSYSFTNYSHFNDGSNAITPRPNWLVKNKADVPVSTNPPLNETDFNAMNFSIWKQLGRQVLIKSNINNWLMCHPGSGSLVDWQNGDVNCTIIKYVVDPSKSSPAPSKFLAKTNYGPMFYSSGRWSSTYYYFDSYAGKNWPTHDPLGRNEANQKKNVVDPHAAKTTEGTENGVFFKIKENTFFSYKEESLFWSIKTDYLLSCSVLCARQASCRSAKFLQNQGLCYLLRGEMEASSAAGRLLQRDGSFYLTKTLHNQSLITSSGVYWIDPDGGSQVNAFKAYCDMETDGGGWTLVWSYSFTNYSHFNDGSNAINPRPNWLVKAEADVPVSTNPPLNETDYNAMNFSLWKQLGRQILIKSNINNWLVCHPGRGSLVDWQEGDINCTIIKYVVDPSKSSPAPSKFSEKTNYGPMLYSSGYWNSTYYYFDGYKGYNWPTHDPLGRDETNQKKNVVDPHGNIFIRAE</sequence>
<keyword evidence="2" id="KW-0964">Secreted</keyword>
<feature type="region of interest" description="Disordered" evidence="4">
    <location>
        <begin position="594"/>
        <end position="638"/>
    </location>
</feature>
<dbReference type="GO" id="GO:0003964">
    <property type="term" value="F:RNA-directed DNA polymerase activity"/>
    <property type="evidence" value="ECO:0007669"/>
    <property type="project" value="UniProtKB-KW"/>
</dbReference>
<dbReference type="EMBL" id="LSMT01000648">
    <property type="protein sequence ID" value="PFX15448.1"/>
    <property type="molecule type" value="Genomic_DNA"/>
</dbReference>
<name>A0A2B4RGE4_STYPI</name>
<gene>
    <name evidence="7" type="primary">RTase</name>
    <name evidence="7" type="ORF">AWC38_SpisGene20336</name>
</gene>
<dbReference type="Pfam" id="PF01410">
    <property type="entry name" value="COLFI"/>
    <property type="match status" value="2"/>
</dbReference>
<dbReference type="OrthoDB" id="5982559at2759"/>
<dbReference type="GO" id="GO:0005201">
    <property type="term" value="F:extracellular matrix structural constituent"/>
    <property type="evidence" value="ECO:0007669"/>
    <property type="project" value="InterPro"/>
</dbReference>
<evidence type="ECO:0000313" key="8">
    <source>
        <dbReference type="Proteomes" id="UP000225706"/>
    </source>
</evidence>
<dbReference type="InterPro" id="IPR000477">
    <property type="entry name" value="RT_dom"/>
</dbReference>
<accession>A0A2B4RGE4</accession>
<feature type="compositionally biased region" description="Polar residues" evidence="4">
    <location>
        <begin position="605"/>
        <end position="636"/>
    </location>
</feature>
<dbReference type="InterPro" id="IPR000885">
    <property type="entry name" value="Fib_collagen_C"/>
</dbReference>
<proteinExistence type="predicted"/>
<evidence type="ECO:0000313" key="7">
    <source>
        <dbReference type="EMBL" id="PFX15448.1"/>
    </source>
</evidence>
<dbReference type="CDD" id="cd01650">
    <property type="entry name" value="RT_nLTR_like"/>
    <property type="match status" value="1"/>
</dbReference>
<dbReference type="SUPFAM" id="SSF56672">
    <property type="entry name" value="DNA/RNA polymerases"/>
    <property type="match status" value="1"/>
</dbReference>
<evidence type="ECO:0000256" key="1">
    <source>
        <dbReference type="ARBA" id="ARBA00004613"/>
    </source>
</evidence>
<organism evidence="7 8">
    <name type="scientific">Stylophora pistillata</name>
    <name type="common">Smooth cauliflower coral</name>
    <dbReference type="NCBI Taxonomy" id="50429"/>
    <lineage>
        <taxon>Eukaryota</taxon>
        <taxon>Metazoa</taxon>
        <taxon>Cnidaria</taxon>
        <taxon>Anthozoa</taxon>
        <taxon>Hexacorallia</taxon>
        <taxon>Scleractinia</taxon>
        <taxon>Astrocoeniina</taxon>
        <taxon>Pocilloporidae</taxon>
        <taxon>Stylophora</taxon>
    </lineage>
</organism>
<feature type="domain" description="Fibrinogen C-terminal" evidence="6">
    <location>
        <begin position="614"/>
        <end position="682"/>
    </location>
</feature>
<reference evidence="8" key="1">
    <citation type="journal article" date="2017" name="bioRxiv">
        <title>Comparative analysis of the genomes of Stylophora pistillata and Acropora digitifera provides evidence for extensive differences between species of corals.</title>
        <authorList>
            <person name="Voolstra C.R."/>
            <person name="Li Y."/>
            <person name="Liew Y.J."/>
            <person name="Baumgarten S."/>
            <person name="Zoccola D."/>
            <person name="Flot J.-F."/>
            <person name="Tambutte S."/>
            <person name="Allemand D."/>
            <person name="Aranda M."/>
        </authorList>
    </citation>
    <scope>NUCLEOTIDE SEQUENCE [LARGE SCALE GENOMIC DNA]</scope>
</reference>
<keyword evidence="7" id="KW-0548">Nucleotidyltransferase</keyword>
<evidence type="ECO:0000256" key="2">
    <source>
        <dbReference type="ARBA" id="ARBA00022525"/>
    </source>
</evidence>
<comment type="subcellular location">
    <subcellularLocation>
        <location evidence="1">Secreted</location>
    </subcellularLocation>
</comment>
<comment type="caution">
    <text evidence="7">The sequence shown here is derived from an EMBL/GenBank/DDBJ whole genome shotgun (WGS) entry which is preliminary data.</text>
</comment>
<keyword evidence="7" id="KW-0695">RNA-directed DNA polymerase</keyword>
<dbReference type="SUPFAM" id="SSF56496">
    <property type="entry name" value="Fibrinogen C-terminal domain-like"/>
    <property type="match status" value="2"/>
</dbReference>
<dbReference type="InterPro" id="IPR036056">
    <property type="entry name" value="Fibrinogen-like_C"/>
</dbReference>
<keyword evidence="3" id="KW-0176">Collagen</keyword>
<dbReference type="PROSITE" id="PS51406">
    <property type="entry name" value="FIBRINOGEN_C_2"/>
    <property type="match status" value="2"/>
</dbReference>
<dbReference type="InterPro" id="IPR043502">
    <property type="entry name" value="DNA/RNA_pol_sf"/>
</dbReference>
<dbReference type="PROSITE" id="PS50878">
    <property type="entry name" value="RT_POL"/>
    <property type="match status" value="1"/>
</dbReference>
<dbReference type="GO" id="GO:0005581">
    <property type="term" value="C:collagen trimer"/>
    <property type="evidence" value="ECO:0007669"/>
    <property type="project" value="UniProtKB-KW"/>
</dbReference>
<dbReference type="Pfam" id="PF00078">
    <property type="entry name" value="RVT_1"/>
    <property type="match status" value="1"/>
</dbReference>
<evidence type="ECO:0000256" key="3">
    <source>
        <dbReference type="ARBA" id="ARBA00023119"/>
    </source>
</evidence>
<feature type="domain" description="Fibrinogen C-terminal" evidence="6">
    <location>
        <begin position="902"/>
        <end position="975"/>
    </location>
</feature>